<dbReference type="Gene3D" id="3.40.50.300">
    <property type="entry name" value="P-loop containing nucleotide triphosphate hydrolases"/>
    <property type="match status" value="1"/>
</dbReference>
<dbReference type="GO" id="GO:0005525">
    <property type="term" value="F:GTP binding"/>
    <property type="evidence" value="ECO:0007669"/>
    <property type="project" value="UniProtKB-KW"/>
</dbReference>
<feature type="domain" description="CCHC-type" evidence="9">
    <location>
        <begin position="211"/>
        <end position="224"/>
    </location>
</feature>
<dbReference type="PRINTS" id="PR00449">
    <property type="entry name" value="RASTRNSFRMNG"/>
</dbReference>
<keyword evidence="6" id="KW-0636">Prenylation</keyword>
<dbReference type="FunFam" id="3.40.50.300:FF:000274">
    <property type="entry name" value="ras-related protein RABA5a"/>
    <property type="match status" value="1"/>
</dbReference>
<name>A0A803P5Z9_CANSA</name>
<evidence type="ECO:0000256" key="1">
    <source>
        <dbReference type="ARBA" id="ARBA00006270"/>
    </source>
</evidence>
<comment type="similarity">
    <text evidence="1">Belongs to the small GTPase superfamily. Rab family.</text>
</comment>
<dbReference type="InterPro" id="IPR025836">
    <property type="entry name" value="Zn_knuckle_CX2CX4HX4C"/>
</dbReference>
<keyword evidence="8" id="KW-0863">Zinc-finger</keyword>
<dbReference type="Pfam" id="PF00071">
    <property type="entry name" value="Ras"/>
    <property type="match status" value="1"/>
</dbReference>
<organism evidence="11 12">
    <name type="scientific">Cannabis sativa</name>
    <name type="common">Hemp</name>
    <name type="synonym">Marijuana</name>
    <dbReference type="NCBI Taxonomy" id="3483"/>
    <lineage>
        <taxon>Eukaryota</taxon>
        <taxon>Viridiplantae</taxon>
        <taxon>Streptophyta</taxon>
        <taxon>Embryophyta</taxon>
        <taxon>Tracheophyta</taxon>
        <taxon>Spermatophyta</taxon>
        <taxon>Magnoliopsida</taxon>
        <taxon>eudicotyledons</taxon>
        <taxon>Gunneridae</taxon>
        <taxon>Pentapetalae</taxon>
        <taxon>rosids</taxon>
        <taxon>fabids</taxon>
        <taxon>Rosales</taxon>
        <taxon>Cannabaceae</taxon>
        <taxon>Cannabis</taxon>
    </lineage>
</organism>
<proteinExistence type="inferred from homology"/>
<evidence type="ECO:0000313" key="11">
    <source>
        <dbReference type="EnsemblPlants" id="cds.evm.model.03.1615"/>
    </source>
</evidence>
<evidence type="ECO:0000256" key="8">
    <source>
        <dbReference type="PROSITE-ProRule" id="PRU00047"/>
    </source>
</evidence>
<dbReference type="InterPro" id="IPR050209">
    <property type="entry name" value="Rab_GTPases_membrane_traffic"/>
</dbReference>
<dbReference type="PROSITE" id="PS51419">
    <property type="entry name" value="RAB"/>
    <property type="match status" value="1"/>
</dbReference>
<dbReference type="CDD" id="cd01868">
    <property type="entry name" value="Rab11_like"/>
    <property type="match status" value="1"/>
</dbReference>
<dbReference type="Pfam" id="PF00078">
    <property type="entry name" value="RVT_1"/>
    <property type="match status" value="1"/>
</dbReference>
<dbReference type="SUPFAM" id="SSF56672">
    <property type="entry name" value="DNA/RNA polymerases"/>
    <property type="match status" value="1"/>
</dbReference>
<dbReference type="SMART" id="SM00174">
    <property type="entry name" value="RHO"/>
    <property type="match status" value="1"/>
</dbReference>
<dbReference type="InterPro" id="IPR005225">
    <property type="entry name" value="Small_GTP-bd"/>
</dbReference>
<dbReference type="GO" id="GO:0012505">
    <property type="term" value="C:endomembrane system"/>
    <property type="evidence" value="ECO:0007669"/>
    <property type="project" value="UniProtKB-SubCell"/>
</dbReference>
<dbReference type="Pfam" id="PF14111">
    <property type="entry name" value="DUF4283"/>
    <property type="match status" value="1"/>
</dbReference>
<keyword evidence="3" id="KW-0342">GTP-binding</keyword>
<comment type="subcellular location">
    <subcellularLocation>
        <location evidence="7">Endomembrane system</location>
        <topology evidence="7">Lipid-anchor</topology>
    </subcellularLocation>
</comment>
<dbReference type="PROSITE" id="PS51420">
    <property type="entry name" value="RHO"/>
    <property type="match status" value="1"/>
</dbReference>
<evidence type="ECO:0000256" key="2">
    <source>
        <dbReference type="ARBA" id="ARBA00022741"/>
    </source>
</evidence>
<dbReference type="InterPro" id="IPR001806">
    <property type="entry name" value="Small_GTPase"/>
</dbReference>
<dbReference type="SMART" id="SM00177">
    <property type="entry name" value="ARF"/>
    <property type="match status" value="1"/>
</dbReference>
<evidence type="ECO:0000256" key="7">
    <source>
        <dbReference type="ARBA" id="ARBA00037868"/>
    </source>
</evidence>
<keyword evidence="2" id="KW-0547">Nucleotide-binding</keyword>
<evidence type="ECO:0000256" key="4">
    <source>
        <dbReference type="ARBA" id="ARBA00023136"/>
    </source>
</evidence>
<evidence type="ECO:0000256" key="6">
    <source>
        <dbReference type="ARBA" id="ARBA00023289"/>
    </source>
</evidence>
<dbReference type="Pfam" id="PF13966">
    <property type="entry name" value="zf-RVT"/>
    <property type="match status" value="1"/>
</dbReference>
<dbReference type="Gramene" id="evm.model.03.1615">
    <property type="protein sequence ID" value="cds.evm.model.03.1615"/>
    <property type="gene ID" value="evm.TU.03.1615"/>
</dbReference>
<dbReference type="PROSITE" id="PS50878">
    <property type="entry name" value="RT_POL"/>
    <property type="match status" value="1"/>
</dbReference>
<evidence type="ECO:0000256" key="5">
    <source>
        <dbReference type="ARBA" id="ARBA00023288"/>
    </source>
</evidence>
<reference evidence="11" key="1">
    <citation type="submission" date="2018-11" db="EMBL/GenBank/DDBJ databases">
        <authorList>
            <person name="Grassa J C."/>
        </authorList>
    </citation>
    <scope>NUCLEOTIDE SEQUENCE [LARGE SCALE GENOMIC DNA]</scope>
</reference>
<dbReference type="PANTHER" id="PTHR47979">
    <property type="entry name" value="DRAB11-RELATED"/>
    <property type="match status" value="1"/>
</dbReference>
<dbReference type="InterPro" id="IPR025558">
    <property type="entry name" value="DUF4283"/>
</dbReference>
<keyword evidence="4" id="KW-0472">Membrane</keyword>
<dbReference type="InterPro" id="IPR001878">
    <property type="entry name" value="Znf_CCHC"/>
</dbReference>
<keyword evidence="5" id="KW-0449">Lipoprotein</keyword>
<dbReference type="EMBL" id="UZAU01000322">
    <property type="status" value="NOT_ANNOTATED_CDS"/>
    <property type="molecule type" value="Genomic_DNA"/>
</dbReference>
<dbReference type="InterPro" id="IPR000477">
    <property type="entry name" value="RT_dom"/>
</dbReference>
<evidence type="ECO:0000313" key="12">
    <source>
        <dbReference type="Proteomes" id="UP000596661"/>
    </source>
</evidence>
<keyword evidence="8" id="KW-0862">Zinc</keyword>
<dbReference type="GO" id="GO:0008270">
    <property type="term" value="F:zinc ion binding"/>
    <property type="evidence" value="ECO:0007669"/>
    <property type="project" value="UniProtKB-KW"/>
</dbReference>
<feature type="domain" description="Reverse transcriptase" evidence="10">
    <location>
        <begin position="998"/>
        <end position="1277"/>
    </location>
</feature>
<dbReference type="SMART" id="SM00173">
    <property type="entry name" value="RAS"/>
    <property type="match status" value="1"/>
</dbReference>
<dbReference type="Pfam" id="PF14392">
    <property type="entry name" value="zf-CCHC_4"/>
    <property type="match status" value="1"/>
</dbReference>
<keyword evidence="8" id="KW-0479">Metal-binding</keyword>
<sequence length="1900" mass="212907">MALVNATNSSTNGKCFSCLEASVKLVPCASSQQALSTFCLLGKVVAPMVVNEATVIEFVDKTWSFKVAVVALNESTNNHNCFEFGFSSAENCSWALENGPWRVCGYTLILQAWTPRKTPTVTFDKVRIWIQIHNLPRDYFSSANGNFLGGRAGTVIKVELDEGKPALWSKFLKVLIDLNFLQPLFSGCYFEMESGSQRWLQFKYEKLGIFCYNCGRLGHQRRGCSLSSPVTVVNGDGVPYPMFGPWLSMESSYLDVFSGANSFTPALSSSARPRPGLNRAVSHQSTMVNGKLGTVRLKAVARKPRHQLKVTGRSSLEGGPSRQEVWVPKTQPAFCKPGVSYLGKTTRPGESCIGLGPFVEAIGPALSSSGPGQKSHVQCKRVLSSGPNTICKNNKTTQNLPCGTERHFEFQEEAMCMDDGKRVGLCDLGPAVETKIFMGGNSMNMIESNRPTKATSFESSTCGQEVHFQHDEKLALANFFQAQGTLVQELKKFGNLDLYEIKAIGSDIGVPTSSETNARTTPFKKRKFDGAYASLCSWPWKLPRHHPGVVRDFPWDSVVIANASKEAEEEPSEDISLSISDFSGSDVWNTKGRNVISSRPMDGTFVVEESGSFGSAQSHTPVEETSTVRELKSLIRSRSSDFIFLTELKVDASSLVRTLHSLHFYFHIIVPAVGIAGGIILAWKLGFEFECIACSQNHISGLVYSDPSSHPWLLSCVYGPPYFHAKKTFWENFMKTGIGLAGRGLSWVTLTLFFVSSGTAILKEETSSFWDERSRLVVDSAWSSLSYPWAPARICKKIGATRVALMHWNRSQFGKIDTLIRDLERRLDFIQKLSVGSRDWDTERALRSSLNEARVRKDLYWKQRARVSWLKEGDKCSKFFFISASIRGRRNAIKSILNKDNLWITKRELIGTEFMEFFNGIFTGVEIGNNLNCHDLIKGKISMDDKADLIRRPSIEEIRATLFTMSSNKAPGPDGMSVLFFKHYWDSVGNDFCEAVLDFFQSGCMHKGFNATNIVLIPKIQNPKRPNHFRPIYLCNVVYKVISKIIANRIKPMLLKIICPTQAAFVLGRNIQDNNVIAQEIVHSFNRKKGREGWFAIKIDLMKVYDRMSWRFIDHVLECFEVPHEFRKWVSQCITTTSLNICLNGGPIGKINPSCGLRQGDPLSPYLFIWAVEILSRLLEDALDKKAISSIRFSRRGPVISHIFFADDLILVGKASLAEAKGYWDCLEKFCSWSGQKVNKMKTSIFFSKNTPASMKQGIKYLLGIGSPEGKSVGLSLPLYAMKTTKLSNRLAAKIDGLVRDFWWGSEKGNHGLHLRAWYKLCLPKSLGGLGFQKSKEMNQAFLAKWGWNLLTGNQSLCCQILEAKYLKGACKRVVDGKNIDLWHDPWIAHIKGFLPHPRGPLLNGESKVAELLLDTGGWNIQKLNKLFDNETISAILKGGNPLGDGEDRWFWTLERNVKFPRGSRFFWWCILSKAIPVRSAIGRRFPIEDDSCPMCGAEVETVEHLFLSCNFAFHLWWSTPWGIFPICDTGIRMWDWVKFLCDLGSKGVNADEAFLFASLIIDTIWRSQNDKGLIVCAPVVARDHAKVTAATPKPILRSGEAGGLLFAMEEAKAQGVKFIIVVMIQGVAINFSMGRSPAELENYTSFCKRTLLFIYRSQDVSRQCNFVAHNVAKWTFSLQRFGSVPLSSMPDILFCNDRERMSNLYGDYSQKIDYVFKVVLIGDSAVGKTQLLARFARNEFSIDSKATIGVEFQTKTLIIDQKTVKAQIWDTAGQERYRAVTSAYYRGAVGAMLVYDMTKRQSFDHMARWLEELRGHADKNIVIMLIGNKCDLGSLRAVPTEDAQEFAQRENLFFMETSALESTNVETAFLTILTEIYRLISKKTLTASDEVDSTGTSGL</sequence>
<evidence type="ECO:0000259" key="10">
    <source>
        <dbReference type="PROSITE" id="PS50878"/>
    </source>
</evidence>
<dbReference type="InterPro" id="IPR026960">
    <property type="entry name" value="RVT-Znf"/>
</dbReference>
<dbReference type="SUPFAM" id="SSF52540">
    <property type="entry name" value="P-loop containing nucleoside triphosphate hydrolases"/>
    <property type="match status" value="1"/>
</dbReference>
<keyword evidence="12" id="KW-1185">Reference proteome</keyword>
<dbReference type="PROSITE" id="PS51421">
    <property type="entry name" value="RAS"/>
    <property type="match status" value="1"/>
</dbReference>
<dbReference type="SMART" id="SM00176">
    <property type="entry name" value="RAN"/>
    <property type="match status" value="1"/>
</dbReference>
<dbReference type="EnsemblPlants" id="evm.model.03.1615">
    <property type="protein sequence ID" value="cds.evm.model.03.1615"/>
    <property type="gene ID" value="evm.TU.03.1615"/>
</dbReference>
<evidence type="ECO:0000259" key="9">
    <source>
        <dbReference type="PROSITE" id="PS50158"/>
    </source>
</evidence>
<protein>
    <submittedName>
        <fullName evidence="11">Uncharacterized protein</fullName>
    </submittedName>
</protein>
<dbReference type="NCBIfam" id="TIGR00231">
    <property type="entry name" value="small_GTP"/>
    <property type="match status" value="1"/>
</dbReference>
<dbReference type="SMART" id="SM00175">
    <property type="entry name" value="RAB"/>
    <property type="match status" value="1"/>
</dbReference>
<dbReference type="InterPro" id="IPR043502">
    <property type="entry name" value="DNA/RNA_pol_sf"/>
</dbReference>
<evidence type="ECO:0000256" key="3">
    <source>
        <dbReference type="ARBA" id="ARBA00023134"/>
    </source>
</evidence>
<dbReference type="GO" id="GO:0003676">
    <property type="term" value="F:nucleic acid binding"/>
    <property type="evidence" value="ECO:0007669"/>
    <property type="project" value="InterPro"/>
</dbReference>
<dbReference type="InterPro" id="IPR027417">
    <property type="entry name" value="P-loop_NTPase"/>
</dbReference>
<accession>A0A803P5Z9</accession>
<dbReference type="Proteomes" id="UP000596661">
    <property type="component" value="Chromosome 3"/>
</dbReference>
<dbReference type="CDD" id="cd01650">
    <property type="entry name" value="RT_nLTR_like"/>
    <property type="match status" value="1"/>
</dbReference>
<dbReference type="GO" id="GO:0003924">
    <property type="term" value="F:GTPase activity"/>
    <property type="evidence" value="ECO:0007669"/>
    <property type="project" value="InterPro"/>
</dbReference>
<reference evidence="11" key="2">
    <citation type="submission" date="2021-03" db="UniProtKB">
        <authorList>
            <consortium name="EnsemblPlants"/>
        </authorList>
    </citation>
    <scope>IDENTIFICATION</scope>
</reference>
<dbReference type="PROSITE" id="PS50158">
    <property type="entry name" value="ZF_CCHC"/>
    <property type="match status" value="1"/>
</dbReference>